<dbReference type="NCBIfam" id="TIGR02802">
    <property type="entry name" value="Pal_lipo"/>
    <property type="match status" value="1"/>
</dbReference>
<proteinExistence type="inferred from homology"/>
<gene>
    <name evidence="8 12" type="primary">pal</name>
    <name evidence="12" type="ORF">C1H70_14360</name>
</gene>
<protein>
    <recommendedName>
        <fullName evidence="8">Peptidoglycan-associated lipoprotein</fullName>
        <shortName evidence="8">PAL</shortName>
    </recommendedName>
</protein>
<reference evidence="12 13" key="1">
    <citation type="submission" date="2018-01" db="EMBL/GenBank/DDBJ databases">
        <title>Halomonas endophytica sp. nov., isolated from storage liquid in the stems of Populus euphratica.</title>
        <authorList>
            <person name="Chen C."/>
        </authorList>
    </citation>
    <scope>NUCLEOTIDE SEQUENCE [LARGE SCALE GENOMIC DNA]</scope>
    <source>
        <strain evidence="12 13">BZ-SZ-XJ27</strain>
    </source>
</reference>
<dbReference type="InterPro" id="IPR006665">
    <property type="entry name" value="OmpA-like"/>
</dbReference>
<dbReference type="PANTHER" id="PTHR30329">
    <property type="entry name" value="STATOR ELEMENT OF FLAGELLAR MOTOR COMPLEX"/>
    <property type="match status" value="1"/>
</dbReference>
<evidence type="ECO:0000256" key="10">
    <source>
        <dbReference type="SAM" id="SignalP"/>
    </source>
</evidence>
<dbReference type="OrthoDB" id="9809164at2"/>
<evidence type="ECO:0000256" key="6">
    <source>
        <dbReference type="ARBA" id="ARBA00023288"/>
    </source>
</evidence>
<feature type="signal peptide" evidence="10">
    <location>
        <begin position="1"/>
        <end position="28"/>
    </location>
</feature>
<dbReference type="InterPro" id="IPR036737">
    <property type="entry name" value="OmpA-like_sf"/>
</dbReference>
<evidence type="ECO:0000313" key="13">
    <source>
        <dbReference type="Proteomes" id="UP000235547"/>
    </source>
</evidence>
<dbReference type="InterPro" id="IPR050330">
    <property type="entry name" value="Bact_OuterMem_StrucFunc"/>
</dbReference>
<dbReference type="AlphaFoldDB" id="A0A2N7UES5"/>
<dbReference type="SUPFAM" id="SSF103088">
    <property type="entry name" value="OmpA-like"/>
    <property type="match status" value="1"/>
</dbReference>
<evidence type="ECO:0000259" key="11">
    <source>
        <dbReference type="PROSITE" id="PS51123"/>
    </source>
</evidence>
<dbReference type="PRINTS" id="PR01021">
    <property type="entry name" value="OMPADOMAIN"/>
</dbReference>
<evidence type="ECO:0000313" key="12">
    <source>
        <dbReference type="EMBL" id="PMR78937.1"/>
    </source>
</evidence>
<keyword evidence="7 8" id="KW-0131">Cell cycle</keyword>
<comment type="similarity">
    <text evidence="8">Belongs to the Pal lipoprotein family.</text>
</comment>
<sequence>MQLKRGLKRGLKPYARTLAVALSLAFVAGCSSSGGTQDGSMDGSRDGAGTGTAGSSQVGGSGIGTGSERAGQQADGRIPEQRTIYFEYDSDRIRSEFEPVLTAHARYLSSNGNARVVLQGHTDERGTREYNMALSERRARSVERFLSVQGVSPSQVEVVGYGEERPAARGQSEDAYAQNRRVVFAY</sequence>
<feature type="region of interest" description="Disordered" evidence="9">
    <location>
        <begin position="34"/>
        <end position="78"/>
    </location>
</feature>
<dbReference type="Gene3D" id="3.30.1330.60">
    <property type="entry name" value="OmpA-like domain"/>
    <property type="match status" value="1"/>
</dbReference>
<comment type="function">
    <text evidence="8">Part of the Tol-Pal system, which plays a role in outer membrane invagination during cell division and is important for maintaining outer membrane integrity.</text>
</comment>
<evidence type="ECO:0000256" key="4">
    <source>
        <dbReference type="ARBA" id="ARBA00023139"/>
    </source>
</evidence>
<dbReference type="Proteomes" id="UP000235547">
    <property type="component" value="Unassembled WGS sequence"/>
</dbReference>
<dbReference type="PROSITE" id="PS01068">
    <property type="entry name" value="OMPA_1"/>
    <property type="match status" value="1"/>
</dbReference>
<dbReference type="PROSITE" id="PS51257">
    <property type="entry name" value="PROKAR_LIPOPROTEIN"/>
    <property type="match status" value="1"/>
</dbReference>
<dbReference type="EMBL" id="PNRG01000032">
    <property type="protein sequence ID" value="PMR78937.1"/>
    <property type="molecule type" value="Genomic_DNA"/>
</dbReference>
<name>A0A2N7UES5_9GAMM</name>
<evidence type="ECO:0000256" key="8">
    <source>
        <dbReference type="HAMAP-Rule" id="MF_02204"/>
    </source>
</evidence>
<keyword evidence="13" id="KW-1185">Reference proteome</keyword>
<evidence type="ECO:0000256" key="3">
    <source>
        <dbReference type="ARBA" id="ARBA00023136"/>
    </source>
</evidence>
<evidence type="ECO:0000256" key="5">
    <source>
        <dbReference type="ARBA" id="ARBA00023237"/>
    </source>
</evidence>
<keyword evidence="2 8" id="KW-0732">Signal</keyword>
<dbReference type="HAMAP" id="MF_02204">
    <property type="entry name" value="Pal"/>
    <property type="match status" value="1"/>
</dbReference>
<dbReference type="InterPro" id="IPR039001">
    <property type="entry name" value="Pal"/>
</dbReference>
<dbReference type="CDD" id="cd07185">
    <property type="entry name" value="OmpA_C-like"/>
    <property type="match status" value="1"/>
</dbReference>
<feature type="domain" description="OmpA-like" evidence="11">
    <location>
        <begin position="73"/>
        <end position="186"/>
    </location>
</feature>
<dbReference type="Pfam" id="PF00691">
    <property type="entry name" value="OmpA"/>
    <property type="match status" value="1"/>
</dbReference>
<comment type="caution">
    <text evidence="12">The sequence shown here is derived from an EMBL/GenBank/DDBJ whole genome shotgun (WGS) entry which is preliminary data.</text>
</comment>
<keyword evidence="3 8" id="KW-0472">Membrane</keyword>
<keyword evidence="4 8" id="KW-0564">Palmitate</keyword>
<dbReference type="GO" id="GO:0051301">
    <property type="term" value="P:cell division"/>
    <property type="evidence" value="ECO:0007669"/>
    <property type="project" value="UniProtKB-UniRule"/>
</dbReference>
<accession>A0A2N7UES5</accession>
<feature type="compositionally biased region" description="Gly residues" evidence="9">
    <location>
        <begin position="46"/>
        <end position="65"/>
    </location>
</feature>
<evidence type="ECO:0000256" key="1">
    <source>
        <dbReference type="ARBA" id="ARBA00022618"/>
    </source>
</evidence>
<evidence type="ECO:0000256" key="7">
    <source>
        <dbReference type="ARBA" id="ARBA00023306"/>
    </source>
</evidence>
<dbReference type="RefSeq" id="WP_102589031.1">
    <property type="nucleotide sequence ID" value="NZ_BNAE01000001.1"/>
</dbReference>
<dbReference type="GO" id="GO:0009279">
    <property type="term" value="C:cell outer membrane"/>
    <property type="evidence" value="ECO:0007669"/>
    <property type="project" value="UniProtKB-SubCell"/>
</dbReference>
<organism evidence="12 13">
    <name type="scientific">Halomonas urumqiensis</name>
    <dbReference type="NCBI Taxonomy" id="1684789"/>
    <lineage>
        <taxon>Bacteria</taxon>
        <taxon>Pseudomonadati</taxon>
        <taxon>Pseudomonadota</taxon>
        <taxon>Gammaproteobacteria</taxon>
        <taxon>Oceanospirillales</taxon>
        <taxon>Halomonadaceae</taxon>
        <taxon>Halomonas</taxon>
    </lineage>
</organism>
<evidence type="ECO:0000256" key="9">
    <source>
        <dbReference type="SAM" id="MobiDB-lite"/>
    </source>
</evidence>
<comment type="subcellular location">
    <subcellularLocation>
        <location evidence="8">Cell outer membrane</location>
        <topology evidence="8">Lipid-anchor</topology>
    </subcellularLocation>
</comment>
<keyword evidence="1 8" id="KW-0132">Cell division</keyword>
<comment type="subunit">
    <text evidence="8">The Tol-Pal system is composed of five core proteins: the inner membrane proteins TolA, TolQ and TolR, the periplasmic protein TolB and the outer membrane protein Pal. They form a network linking the inner and outer membranes and the peptidoglycan layer.</text>
</comment>
<dbReference type="InterPro" id="IPR006690">
    <property type="entry name" value="OMPA-like_CS"/>
</dbReference>
<dbReference type="PROSITE" id="PS51123">
    <property type="entry name" value="OMPA_2"/>
    <property type="match status" value="1"/>
</dbReference>
<feature type="chain" id="PRO_5014886024" description="Peptidoglycan-associated lipoprotein" evidence="10">
    <location>
        <begin position="29"/>
        <end position="186"/>
    </location>
</feature>
<dbReference type="InterPro" id="IPR006664">
    <property type="entry name" value="OMP_bac"/>
</dbReference>
<evidence type="ECO:0000256" key="2">
    <source>
        <dbReference type="ARBA" id="ARBA00022729"/>
    </source>
</evidence>
<dbReference type="PANTHER" id="PTHR30329:SF21">
    <property type="entry name" value="LIPOPROTEIN YIAD-RELATED"/>
    <property type="match status" value="1"/>
</dbReference>
<dbReference type="InterPro" id="IPR014169">
    <property type="entry name" value="Pal_lipo_C"/>
</dbReference>
<keyword evidence="6 8" id="KW-0449">Lipoprotein</keyword>
<keyword evidence="5 8" id="KW-0998">Cell outer membrane</keyword>